<reference evidence="15" key="1">
    <citation type="journal article" date="2019" name="Int. J. Syst. Evol. Microbiol.">
        <title>The Global Catalogue of Microorganisms (GCM) 10K type strain sequencing project: providing services to taxonomists for standard genome sequencing and annotation.</title>
        <authorList>
            <consortium name="The Broad Institute Genomics Platform"/>
            <consortium name="The Broad Institute Genome Sequencing Center for Infectious Disease"/>
            <person name="Wu L."/>
            <person name="Ma J."/>
        </authorList>
    </citation>
    <scope>NUCLEOTIDE SEQUENCE [LARGE SCALE GENOMIC DNA]</scope>
    <source>
        <strain evidence="15">KCTC 52640</strain>
    </source>
</reference>
<evidence type="ECO:0000256" key="8">
    <source>
        <dbReference type="ARBA" id="ARBA00022840"/>
    </source>
</evidence>
<dbReference type="EC" id="2.7.6.3" evidence="3"/>
<dbReference type="InterPro" id="IPR000550">
    <property type="entry name" value="Hppk"/>
</dbReference>
<feature type="domain" description="7,8-dihydro-6-hydroxymethylpterin-pyrophosphokinase" evidence="13">
    <location>
        <begin position="95"/>
        <end position="106"/>
    </location>
</feature>
<dbReference type="PANTHER" id="PTHR43071:SF1">
    <property type="entry name" value="2-AMINO-4-HYDROXY-6-HYDROXYMETHYLDIHYDROPTERIDINE PYROPHOSPHOKINASE"/>
    <property type="match status" value="1"/>
</dbReference>
<comment type="similarity">
    <text evidence="2">Belongs to the HPPK family.</text>
</comment>
<evidence type="ECO:0000256" key="10">
    <source>
        <dbReference type="ARBA" id="ARBA00029409"/>
    </source>
</evidence>
<keyword evidence="8" id="KW-0067">ATP-binding</keyword>
<comment type="pathway">
    <text evidence="1">Cofactor biosynthesis; tetrahydrofolate biosynthesis; 2-amino-4-hydroxy-6-hydroxymethyl-7,8-dihydropteridine diphosphate from 7,8-dihydroneopterin triphosphate: step 4/4.</text>
</comment>
<dbReference type="Gene3D" id="3.30.70.560">
    <property type="entry name" value="7,8-Dihydro-6-hydroxymethylpterin-pyrophosphokinase HPPK"/>
    <property type="match status" value="1"/>
</dbReference>
<keyword evidence="5 14" id="KW-0808">Transferase</keyword>
<keyword evidence="9" id="KW-0289">Folate biosynthesis</keyword>
<keyword evidence="6" id="KW-0547">Nucleotide-binding</keyword>
<dbReference type="InterPro" id="IPR035907">
    <property type="entry name" value="Hppk_sf"/>
</dbReference>
<comment type="function">
    <text evidence="10">Catalyzes the transfer of pyrophosphate from adenosine triphosphate (ATP) to 6-hydroxymethyl-7,8-dihydropterin, an enzymatic step in folate biosynthesis pathway.</text>
</comment>
<evidence type="ECO:0000256" key="1">
    <source>
        <dbReference type="ARBA" id="ARBA00005051"/>
    </source>
</evidence>
<dbReference type="EMBL" id="JBHRSS010000006">
    <property type="protein sequence ID" value="MFC3105082.1"/>
    <property type="molecule type" value="Genomic_DNA"/>
</dbReference>
<evidence type="ECO:0000313" key="15">
    <source>
        <dbReference type="Proteomes" id="UP001595462"/>
    </source>
</evidence>
<dbReference type="PROSITE" id="PS00794">
    <property type="entry name" value="HPPK"/>
    <property type="match status" value="1"/>
</dbReference>
<dbReference type="Proteomes" id="UP001595462">
    <property type="component" value="Unassembled WGS sequence"/>
</dbReference>
<evidence type="ECO:0000256" key="5">
    <source>
        <dbReference type="ARBA" id="ARBA00022679"/>
    </source>
</evidence>
<proteinExistence type="inferred from homology"/>
<gene>
    <name evidence="14" type="primary">folK</name>
    <name evidence="14" type="ORF">ACFOSU_14465</name>
</gene>
<evidence type="ECO:0000256" key="3">
    <source>
        <dbReference type="ARBA" id="ARBA00013253"/>
    </source>
</evidence>
<evidence type="ECO:0000256" key="11">
    <source>
        <dbReference type="ARBA" id="ARBA00029766"/>
    </source>
</evidence>
<organism evidence="14 15">
    <name type="scientific">Salinisphaera aquimarina</name>
    <dbReference type="NCBI Taxonomy" id="2094031"/>
    <lineage>
        <taxon>Bacteria</taxon>
        <taxon>Pseudomonadati</taxon>
        <taxon>Pseudomonadota</taxon>
        <taxon>Gammaproteobacteria</taxon>
        <taxon>Salinisphaerales</taxon>
        <taxon>Salinisphaeraceae</taxon>
        <taxon>Salinisphaera</taxon>
    </lineage>
</organism>
<dbReference type="NCBIfam" id="TIGR01498">
    <property type="entry name" value="folK"/>
    <property type="match status" value="1"/>
</dbReference>
<dbReference type="CDD" id="cd00483">
    <property type="entry name" value="HPPK"/>
    <property type="match status" value="1"/>
</dbReference>
<dbReference type="SUPFAM" id="SSF55083">
    <property type="entry name" value="6-hydroxymethyl-7,8-dihydropterin pyrophosphokinase, HPPK"/>
    <property type="match status" value="1"/>
</dbReference>
<evidence type="ECO:0000256" key="4">
    <source>
        <dbReference type="ARBA" id="ARBA00016218"/>
    </source>
</evidence>
<evidence type="ECO:0000256" key="2">
    <source>
        <dbReference type="ARBA" id="ARBA00005810"/>
    </source>
</evidence>
<evidence type="ECO:0000256" key="9">
    <source>
        <dbReference type="ARBA" id="ARBA00022909"/>
    </source>
</evidence>
<dbReference type="Pfam" id="PF01288">
    <property type="entry name" value="HPPK"/>
    <property type="match status" value="1"/>
</dbReference>
<dbReference type="GO" id="GO:0003848">
    <property type="term" value="F:2-amino-4-hydroxy-6-hydroxymethyldihydropteridine diphosphokinase activity"/>
    <property type="evidence" value="ECO:0007669"/>
    <property type="project" value="UniProtKB-EC"/>
</dbReference>
<accession>A0ABV7EQP3</accession>
<dbReference type="PANTHER" id="PTHR43071">
    <property type="entry name" value="2-AMINO-4-HYDROXY-6-HYDROXYMETHYLDIHYDROPTERIDINE PYROPHOSPHOKINASE"/>
    <property type="match status" value="1"/>
</dbReference>
<evidence type="ECO:0000256" key="12">
    <source>
        <dbReference type="ARBA" id="ARBA00033413"/>
    </source>
</evidence>
<evidence type="ECO:0000256" key="6">
    <source>
        <dbReference type="ARBA" id="ARBA00022741"/>
    </source>
</evidence>
<comment type="caution">
    <text evidence="14">The sequence shown here is derived from an EMBL/GenBank/DDBJ whole genome shotgun (WGS) entry which is preliminary data.</text>
</comment>
<name>A0ABV7EQP3_9GAMM</name>
<dbReference type="RefSeq" id="WP_380690638.1">
    <property type="nucleotide sequence ID" value="NZ_JBHRSS010000006.1"/>
</dbReference>
<keyword evidence="15" id="KW-1185">Reference proteome</keyword>
<keyword evidence="7" id="KW-0418">Kinase</keyword>
<evidence type="ECO:0000313" key="14">
    <source>
        <dbReference type="EMBL" id="MFC3105082.1"/>
    </source>
</evidence>
<protein>
    <recommendedName>
        <fullName evidence="4">2-amino-4-hydroxy-6-hydroxymethyldihydropteridine pyrophosphokinase</fullName>
        <ecNumber evidence="3">2.7.6.3</ecNumber>
    </recommendedName>
    <alternativeName>
        <fullName evidence="11">6-hydroxymethyl-7,8-dihydropterin pyrophosphokinase</fullName>
    </alternativeName>
    <alternativeName>
        <fullName evidence="12">7,8-dihydro-6-hydroxymethylpterin-pyrophosphokinase</fullName>
    </alternativeName>
</protein>
<evidence type="ECO:0000259" key="13">
    <source>
        <dbReference type="PROSITE" id="PS00794"/>
    </source>
</evidence>
<sequence>MSPPATVRVAWIGLGSNLESPADQVDTALSRLAAHADLALLAASPKYRTTPVGGPPGQPDYCNACAAFATACQPLDLLAITQAIERIHGRVRDVRWGPRTLDLDILAVDAMTLCLPELVVPHPRAHERAFVLAPLADIAPALELGAGRRVVDLLAGTGRDGVEPWPAV</sequence>
<evidence type="ECO:0000256" key="7">
    <source>
        <dbReference type="ARBA" id="ARBA00022777"/>
    </source>
</evidence>